<feature type="compositionally biased region" description="Pro residues" evidence="1">
    <location>
        <begin position="44"/>
        <end position="58"/>
    </location>
</feature>
<sequence>MAILGHAARGAARRSPSLAAASRPRTPRQATATAFAAFAQRAAAPPPPTASASAPPPSASTSSSSSSSSSLPSSSASAADAPFAAPSGLLSRSSLARSNTLTVLPTLLALRQFMAQVNDDF</sequence>
<evidence type="ECO:0000256" key="1">
    <source>
        <dbReference type="SAM" id="MobiDB-lite"/>
    </source>
</evidence>
<name>A0A4P9X2E7_9FUNG</name>
<feature type="compositionally biased region" description="Low complexity" evidence="1">
    <location>
        <begin position="7"/>
        <end position="43"/>
    </location>
</feature>
<dbReference type="AlphaFoldDB" id="A0A4P9X2E7"/>
<gene>
    <name evidence="2" type="ORF">CXG81DRAFT_28872</name>
</gene>
<dbReference type="EMBL" id="ML014514">
    <property type="protein sequence ID" value="RKO98286.1"/>
    <property type="molecule type" value="Genomic_DNA"/>
</dbReference>
<reference evidence="3" key="1">
    <citation type="journal article" date="2018" name="Nat. Microbiol.">
        <title>Leveraging single-cell genomics to expand the fungal tree of life.</title>
        <authorList>
            <person name="Ahrendt S.R."/>
            <person name="Quandt C.A."/>
            <person name="Ciobanu D."/>
            <person name="Clum A."/>
            <person name="Salamov A."/>
            <person name="Andreopoulos B."/>
            <person name="Cheng J.F."/>
            <person name="Woyke T."/>
            <person name="Pelin A."/>
            <person name="Henrissat B."/>
            <person name="Reynolds N.K."/>
            <person name="Benny G.L."/>
            <person name="Smith M.E."/>
            <person name="James T.Y."/>
            <person name="Grigoriev I.V."/>
        </authorList>
    </citation>
    <scope>NUCLEOTIDE SEQUENCE [LARGE SCALE GENOMIC DNA]</scope>
    <source>
        <strain evidence="3">ATCC 52028</strain>
    </source>
</reference>
<protein>
    <submittedName>
        <fullName evidence="2">Uncharacterized protein</fullName>
    </submittedName>
</protein>
<accession>A0A4P9X2E7</accession>
<dbReference type="Proteomes" id="UP000274922">
    <property type="component" value="Unassembled WGS sequence"/>
</dbReference>
<keyword evidence="3" id="KW-1185">Reference proteome</keyword>
<evidence type="ECO:0000313" key="3">
    <source>
        <dbReference type="Proteomes" id="UP000274922"/>
    </source>
</evidence>
<feature type="region of interest" description="Disordered" evidence="1">
    <location>
        <begin position="1"/>
        <end position="81"/>
    </location>
</feature>
<feature type="compositionally biased region" description="Low complexity" evidence="1">
    <location>
        <begin position="59"/>
        <end position="81"/>
    </location>
</feature>
<organism evidence="2 3">
    <name type="scientific">Caulochytrium protostelioides</name>
    <dbReference type="NCBI Taxonomy" id="1555241"/>
    <lineage>
        <taxon>Eukaryota</taxon>
        <taxon>Fungi</taxon>
        <taxon>Fungi incertae sedis</taxon>
        <taxon>Chytridiomycota</taxon>
        <taxon>Chytridiomycota incertae sedis</taxon>
        <taxon>Chytridiomycetes</taxon>
        <taxon>Caulochytriales</taxon>
        <taxon>Caulochytriaceae</taxon>
        <taxon>Caulochytrium</taxon>
    </lineage>
</organism>
<evidence type="ECO:0000313" key="2">
    <source>
        <dbReference type="EMBL" id="RKO98286.1"/>
    </source>
</evidence>
<proteinExistence type="predicted"/>